<keyword evidence="3" id="KW-1185">Reference proteome</keyword>
<organism evidence="2 3">
    <name type="scientific">Solitalea agri</name>
    <dbReference type="NCBI Taxonomy" id="2953739"/>
    <lineage>
        <taxon>Bacteria</taxon>
        <taxon>Pseudomonadati</taxon>
        <taxon>Bacteroidota</taxon>
        <taxon>Sphingobacteriia</taxon>
        <taxon>Sphingobacteriales</taxon>
        <taxon>Sphingobacteriaceae</taxon>
        <taxon>Solitalea</taxon>
    </lineage>
</organism>
<reference evidence="2" key="1">
    <citation type="submission" date="2022-06" db="EMBL/GenBank/DDBJ databases">
        <title>Solitalea sp. MAHUQ-68 isolated from rhizospheric soil.</title>
        <authorList>
            <person name="Huq M.A."/>
        </authorList>
    </citation>
    <scope>NUCLEOTIDE SEQUENCE</scope>
    <source>
        <strain evidence="2">MAHUQ-68</strain>
    </source>
</reference>
<protein>
    <submittedName>
        <fullName evidence="2">Uncharacterized protein</fullName>
    </submittedName>
</protein>
<dbReference type="EMBL" id="JAMWYS010000017">
    <property type="protein sequence ID" value="MCO4292075.1"/>
    <property type="molecule type" value="Genomic_DNA"/>
</dbReference>
<dbReference type="Proteomes" id="UP001155182">
    <property type="component" value="Unassembled WGS sequence"/>
</dbReference>
<dbReference type="AlphaFoldDB" id="A0A9X2JCR9"/>
<name>A0A9X2JCR9_9SPHI</name>
<evidence type="ECO:0000256" key="1">
    <source>
        <dbReference type="SAM" id="MobiDB-lite"/>
    </source>
</evidence>
<evidence type="ECO:0000313" key="3">
    <source>
        <dbReference type="Proteomes" id="UP001155182"/>
    </source>
</evidence>
<sequence length="384" mass="42378">MKTIYQITLCTVLLHWANPSEAQLLNRLKNKANAQINKAVLGDNSTPTTHTTTNGGGSGYSSGSSANESTSDRLSNVEKEELYKLEEDERIDYRESKIMVSSTNKISGLVIVNRNGKRFVVENGVKKGPFAPNNVPLNFLYEPDERSKKEAYSTDANEMLNVYQNYVKSDDNYDYIVFNGKKSIGFSTLEAMKVNPEKTKYVALVAIEIDDNNKQKFLINQDGKKVEVAAKGQVIGQIVVNPTFTDAAFWGQDLTNIDYTHPGEMKVILASLSGIKQAIPQLNSVWFDDNGHLLASNGKALYLNGKLLKEGDDSSFDSGWRDVWLNKEGSSWAALIDNKLVFSDGSVVNDGFSVSATAQNGKTVLRWIAVSKGSLSITRYAKTL</sequence>
<evidence type="ECO:0000313" key="2">
    <source>
        <dbReference type="EMBL" id="MCO4292075.1"/>
    </source>
</evidence>
<feature type="region of interest" description="Disordered" evidence="1">
    <location>
        <begin position="39"/>
        <end position="78"/>
    </location>
</feature>
<feature type="compositionally biased region" description="Low complexity" evidence="1">
    <location>
        <begin position="42"/>
        <end position="53"/>
    </location>
</feature>
<dbReference type="RefSeq" id="WP_252586343.1">
    <property type="nucleotide sequence ID" value="NZ_JAMWYS010000017.1"/>
</dbReference>
<comment type="caution">
    <text evidence="2">The sequence shown here is derived from an EMBL/GenBank/DDBJ whole genome shotgun (WGS) entry which is preliminary data.</text>
</comment>
<gene>
    <name evidence="2" type="ORF">NF867_04265</name>
</gene>
<proteinExistence type="predicted"/>
<accession>A0A9X2JCR9</accession>